<name>G0P0C0_CAEBE</name>
<dbReference type="HOGENOM" id="CLU_1074519_0_0_1"/>
<dbReference type="Proteomes" id="UP000008068">
    <property type="component" value="Unassembled WGS sequence"/>
</dbReference>
<reference evidence="2" key="1">
    <citation type="submission" date="2011-07" db="EMBL/GenBank/DDBJ databases">
        <authorList>
            <consortium name="Caenorhabditis brenneri Sequencing and Analysis Consortium"/>
            <person name="Wilson R.K."/>
        </authorList>
    </citation>
    <scope>NUCLEOTIDE SEQUENCE [LARGE SCALE GENOMIC DNA]</scope>
    <source>
        <strain evidence="2">PB2801</strain>
    </source>
</reference>
<dbReference type="OrthoDB" id="46159at2759"/>
<dbReference type="STRING" id="135651.G0P0C0"/>
<proteinExistence type="predicted"/>
<dbReference type="InterPro" id="IPR011989">
    <property type="entry name" value="ARM-like"/>
</dbReference>
<dbReference type="Gene3D" id="1.25.10.10">
    <property type="entry name" value="Leucine-rich Repeat Variant"/>
    <property type="match status" value="1"/>
</dbReference>
<keyword evidence="2" id="KW-1185">Reference proteome</keyword>
<evidence type="ECO:0000313" key="2">
    <source>
        <dbReference type="Proteomes" id="UP000008068"/>
    </source>
</evidence>
<organism evidence="2">
    <name type="scientific">Caenorhabditis brenneri</name>
    <name type="common">Nematode worm</name>
    <dbReference type="NCBI Taxonomy" id="135651"/>
    <lineage>
        <taxon>Eukaryota</taxon>
        <taxon>Metazoa</taxon>
        <taxon>Ecdysozoa</taxon>
        <taxon>Nematoda</taxon>
        <taxon>Chromadorea</taxon>
        <taxon>Rhabditida</taxon>
        <taxon>Rhabditina</taxon>
        <taxon>Rhabditomorpha</taxon>
        <taxon>Rhabditoidea</taxon>
        <taxon>Rhabditidae</taxon>
        <taxon>Peloderinae</taxon>
        <taxon>Caenorhabditis</taxon>
    </lineage>
</organism>
<dbReference type="AlphaFoldDB" id="G0P0C0"/>
<dbReference type="eggNOG" id="KOG2956">
    <property type="taxonomic scope" value="Eukaryota"/>
</dbReference>
<protein>
    <submittedName>
        <fullName evidence="1">Uncharacterized protein</fullName>
    </submittedName>
</protein>
<sequence length="259" mass="29111">MMQNMKKQMSTTMNCILSSFDPNLQFRVTCELICGYSLAPEARIALLEYLNDLVEKHMKRGITLNTKEVKDKLLEMFSWMNDERIGSKISPHGEKLLCSLFDLNAADFSALFSEFNPDYPDSAYRILQSHINHAPPSEVVSNGDDINVRTHISSAAAKLEGCVISRNKEYAADKSPITKEVNSPSHKRVDVKTLRSLSSEMNSQRIYEEENFDDGFDRVELSSTIHLLDDVAEQSKFVSAKLAQSPVSFSFSSVILSPT</sequence>
<accession>G0P0C0</accession>
<evidence type="ECO:0000313" key="1">
    <source>
        <dbReference type="EMBL" id="EGT41664.1"/>
    </source>
</evidence>
<dbReference type="EMBL" id="GL379997">
    <property type="protein sequence ID" value="EGT41664.1"/>
    <property type="molecule type" value="Genomic_DNA"/>
</dbReference>
<gene>
    <name evidence="1" type="ORF">CAEBREN_14013</name>
</gene>
<dbReference type="InParanoid" id="G0P0C0"/>